<dbReference type="GO" id="GO:1990757">
    <property type="term" value="F:ubiquitin ligase activator activity"/>
    <property type="evidence" value="ECO:0007669"/>
    <property type="project" value="TreeGrafter"/>
</dbReference>
<dbReference type="GO" id="GO:0010997">
    <property type="term" value="F:anaphase-promoting complex binding"/>
    <property type="evidence" value="ECO:0007669"/>
    <property type="project" value="InterPro"/>
</dbReference>
<dbReference type="SUPFAM" id="SSF50978">
    <property type="entry name" value="WD40 repeat-like"/>
    <property type="match status" value="1"/>
</dbReference>
<proteinExistence type="inferred from homology"/>
<evidence type="ECO:0000256" key="6">
    <source>
        <dbReference type="ARBA" id="ARBA00023306"/>
    </source>
</evidence>
<evidence type="ECO:0000256" key="4">
    <source>
        <dbReference type="ARBA" id="ARBA00022737"/>
    </source>
</evidence>
<feature type="domain" description="CDC20/Fizzy WD40" evidence="9">
    <location>
        <begin position="118"/>
        <end position="448"/>
    </location>
</feature>
<protein>
    <recommendedName>
        <fullName evidence="9">CDC20/Fizzy WD40 domain-containing protein</fullName>
    </recommendedName>
</protein>
<dbReference type="GO" id="GO:1905786">
    <property type="term" value="P:positive regulation of anaphase-promoting complex-dependent catabolic process"/>
    <property type="evidence" value="ECO:0007669"/>
    <property type="project" value="TreeGrafter"/>
</dbReference>
<dbReference type="EMBL" id="KB445801">
    <property type="protein sequence ID" value="EMD34908.1"/>
    <property type="molecule type" value="Genomic_DNA"/>
</dbReference>
<evidence type="ECO:0000256" key="1">
    <source>
        <dbReference type="ARBA" id="ARBA00006445"/>
    </source>
</evidence>
<feature type="repeat" description="WD" evidence="7">
    <location>
        <begin position="242"/>
        <end position="283"/>
    </location>
</feature>
<dbReference type="GO" id="GO:0031145">
    <property type="term" value="P:anaphase-promoting complex-dependent catabolic process"/>
    <property type="evidence" value="ECO:0007669"/>
    <property type="project" value="TreeGrafter"/>
</dbReference>
<dbReference type="InterPro" id="IPR056150">
    <property type="entry name" value="WD40_CDC20-Fz"/>
</dbReference>
<dbReference type="Gene3D" id="2.130.10.10">
    <property type="entry name" value="YVTN repeat-like/Quinoprotein amine dehydrogenase"/>
    <property type="match status" value="1"/>
</dbReference>
<dbReference type="InterPro" id="IPR015943">
    <property type="entry name" value="WD40/YVTN_repeat-like_dom_sf"/>
</dbReference>
<dbReference type="AlphaFoldDB" id="M2QD02"/>
<dbReference type="GO" id="GO:0051301">
    <property type="term" value="P:cell division"/>
    <property type="evidence" value="ECO:0007669"/>
    <property type="project" value="UniProtKB-KW"/>
</dbReference>
<keyword evidence="2 7" id="KW-0853">WD repeat</keyword>
<dbReference type="OrthoDB" id="10263272at2759"/>
<accession>M2QD02</accession>
<keyword evidence="5" id="KW-0498">Mitosis</keyword>
<dbReference type="Proteomes" id="UP000016930">
    <property type="component" value="Unassembled WGS sequence"/>
</dbReference>
<dbReference type="STRING" id="914234.M2QD02"/>
<keyword evidence="4" id="KW-0677">Repeat</keyword>
<dbReference type="PROSITE" id="PS50294">
    <property type="entry name" value="WD_REPEATS_REGION"/>
    <property type="match status" value="1"/>
</dbReference>
<dbReference type="InterPro" id="IPR001680">
    <property type="entry name" value="WD40_rpt"/>
</dbReference>
<dbReference type="GO" id="GO:0005680">
    <property type="term" value="C:anaphase-promoting complex"/>
    <property type="evidence" value="ECO:0007669"/>
    <property type="project" value="TreeGrafter"/>
</dbReference>
<evidence type="ECO:0000256" key="7">
    <source>
        <dbReference type="PROSITE-ProRule" id="PRU00221"/>
    </source>
</evidence>
<dbReference type="SMART" id="SM00320">
    <property type="entry name" value="WD40"/>
    <property type="match status" value="4"/>
</dbReference>
<comment type="similarity">
    <text evidence="1">Belongs to the WD repeat CDC20/Fizzy family.</text>
</comment>
<dbReference type="PANTHER" id="PTHR19918:SF8">
    <property type="entry name" value="FI02843P"/>
    <property type="match status" value="1"/>
</dbReference>
<evidence type="ECO:0000256" key="3">
    <source>
        <dbReference type="ARBA" id="ARBA00022618"/>
    </source>
</evidence>
<evidence type="ECO:0000256" key="2">
    <source>
        <dbReference type="ARBA" id="ARBA00022574"/>
    </source>
</evidence>
<organism evidence="10 11">
    <name type="scientific">Ceriporiopsis subvermispora (strain B)</name>
    <name type="common">White-rot fungus</name>
    <name type="synonym">Gelatoporia subvermispora</name>
    <dbReference type="NCBI Taxonomy" id="914234"/>
    <lineage>
        <taxon>Eukaryota</taxon>
        <taxon>Fungi</taxon>
        <taxon>Dikarya</taxon>
        <taxon>Basidiomycota</taxon>
        <taxon>Agaricomycotina</taxon>
        <taxon>Agaricomycetes</taxon>
        <taxon>Polyporales</taxon>
        <taxon>Gelatoporiaceae</taxon>
        <taxon>Gelatoporia</taxon>
    </lineage>
</organism>
<keyword evidence="3" id="KW-0132">Cell division</keyword>
<evidence type="ECO:0000313" key="11">
    <source>
        <dbReference type="Proteomes" id="UP000016930"/>
    </source>
</evidence>
<gene>
    <name evidence="10" type="ORF">CERSUDRAFT_157638</name>
</gene>
<dbReference type="InterPro" id="IPR036322">
    <property type="entry name" value="WD40_repeat_dom_sf"/>
</dbReference>
<feature type="region of interest" description="Disordered" evidence="8">
    <location>
        <begin position="1"/>
        <end position="22"/>
    </location>
</feature>
<evidence type="ECO:0000313" key="10">
    <source>
        <dbReference type="EMBL" id="EMD34908.1"/>
    </source>
</evidence>
<feature type="compositionally biased region" description="Polar residues" evidence="8">
    <location>
        <begin position="9"/>
        <end position="21"/>
    </location>
</feature>
<evidence type="ECO:0000256" key="8">
    <source>
        <dbReference type="SAM" id="MobiDB-lite"/>
    </source>
</evidence>
<keyword evidence="11" id="KW-1185">Reference proteome</keyword>
<dbReference type="Pfam" id="PF24807">
    <property type="entry name" value="WD40_CDC20-Fz"/>
    <property type="match status" value="1"/>
</dbReference>
<sequence>MRSLRPNIHTPSSSDLDTSGNLGEFDFFNEPSTSRHETRVLSASSSFSSYTDLTSWSRPSSNTGVNMRSDLSLMRRYSASSIDLRSTATHVETSAARHLRTDKMSIDYSVTDSNATSASPVDWSTNNIVVFARGNRVHYKNLSSNEDVGQLCKIRDNQGNLQLLSCGGKDQHNAVALCTSKGQIQIWDVSTKKLTLNWTTKGVTAMKWNGPILTVGGERGTIRHFDTRIKDTAKLKEQTKKVTRHQAKICTLAWNDEGKYLASGDKTGLVHVWDSRQNTPLDVGEMVQRRKKMQHAGAITALAWCPWQTKILASGDSAPDGSGTIRIWNISPSTAFSSNHPDKLELDAQVTSLHWSTHCKEILSTHGPGKSTPVPITPSIDINNEYFSFSNDPRPSRIANSVLIHSYPSLRNVATVAAASTNVAGSILSPNGQKALLAVPEEMKLKIWDIWGKCKELRRSNSVLSGSGIR</sequence>
<name>M2QD02_CERS8</name>
<reference evidence="10 11" key="1">
    <citation type="journal article" date="2012" name="Proc. Natl. Acad. Sci. U.S.A.">
        <title>Comparative genomics of Ceriporiopsis subvermispora and Phanerochaete chrysosporium provide insight into selective ligninolysis.</title>
        <authorList>
            <person name="Fernandez-Fueyo E."/>
            <person name="Ruiz-Duenas F.J."/>
            <person name="Ferreira P."/>
            <person name="Floudas D."/>
            <person name="Hibbett D.S."/>
            <person name="Canessa P."/>
            <person name="Larrondo L.F."/>
            <person name="James T.Y."/>
            <person name="Seelenfreund D."/>
            <person name="Lobos S."/>
            <person name="Polanco R."/>
            <person name="Tello M."/>
            <person name="Honda Y."/>
            <person name="Watanabe T."/>
            <person name="Watanabe T."/>
            <person name="Ryu J.S."/>
            <person name="Kubicek C.P."/>
            <person name="Schmoll M."/>
            <person name="Gaskell J."/>
            <person name="Hammel K.E."/>
            <person name="St John F.J."/>
            <person name="Vanden Wymelenberg A."/>
            <person name="Sabat G."/>
            <person name="Splinter BonDurant S."/>
            <person name="Syed K."/>
            <person name="Yadav J.S."/>
            <person name="Doddapaneni H."/>
            <person name="Subramanian V."/>
            <person name="Lavin J.L."/>
            <person name="Oguiza J.A."/>
            <person name="Perez G."/>
            <person name="Pisabarro A.G."/>
            <person name="Ramirez L."/>
            <person name="Santoyo F."/>
            <person name="Master E."/>
            <person name="Coutinho P.M."/>
            <person name="Henrissat B."/>
            <person name="Lombard V."/>
            <person name="Magnuson J.K."/>
            <person name="Kuees U."/>
            <person name="Hori C."/>
            <person name="Igarashi K."/>
            <person name="Samejima M."/>
            <person name="Held B.W."/>
            <person name="Barry K.W."/>
            <person name="LaButti K.M."/>
            <person name="Lapidus A."/>
            <person name="Lindquist E.A."/>
            <person name="Lucas S.M."/>
            <person name="Riley R."/>
            <person name="Salamov A.A."/>
            <person name="Hoffmeister D."/>
            <person name="Schwenk D."/>
            <person name="Hadar Y."/>
            <person name="Yarden O."/>
            <person name="de Vries R.P."/>
            <person name="Wiebenga A."/>
            <person name="Stenlid J."/>
            <person name="Eastwood D."/>
            <person name="Grigoriev I.V."/>
            <person name="Berka R.M."/>
            <person name="Blanchette R.A."/>
            <person name="Kersten P."/>
            <person name="Martinez A.T."/>
            <person name="Vicuna R."/>
            <person name="Cullen D."/>
        </authorList>
    </citation>
    <scope>NUCLEOTIDE SEQUENCE [LARGE SCALE GENOMIC DNA]</scope>
    <source>
        <strain evidence="10 11">B</strain>
    </source>
</reference>
<evidence type="ECO:0000259" key="9">
    <source>
        <dbReference type="Pfam" id="PF24807"/>
    </source>
</evidence>
<evidence type="ECO:0000256" key="5">
    <source>
        <dbReference type="ARBA" id="ARBA00022776"/>
    </source>
</evidence>
<keyword evidence="6" id="KW-0131">Cell cycle</keyword>
<dbReference type="PANTHER" id="PTHR19918">
    <property type="entry name" value="CELL DIVISION CYCLE 20 CDC20 FIZZY -RELATED"/>
    <property type="match status" value="1"/>
</dbReference>
<dbReference type="PROSITE" id="PS50082">
    <property type="entry name" value="WD_REPEATS_2"/>
    <property type="match status" value="1"/>
</dbReference>
<dbReference type="InterPro" id="IPR033010">
    <property type="entry name" value="Cdc20/Fizzy"/>
</dbReference>
<dbReference type="HOGENOM" id="CLU_014831_5_0_1"/>